<dbReference type="Proteomes" id="UP000261948">
    <property type="component" value="Unassembled WGS sequence"/>
</dbReference>
<dbReference type="Pfam" id="PF05101">
    <property type="entry name" value="VirB3"/>
    <property type="match status" value="1"/>
</dbReference>
<evidence type="ECO:0000313" key="7">
    <source>
        <dbReference type="Proteomes" id="UP000261948"/>
    </source>
</evidence>
<organism evidence="6 7">
    <name type="scientific">Comamonas testosteroni</name>
    <name type="common">Pseudomonas testosteroni</name>
    <dbReference type="NCBI Taxonomy" id="285"/>
    <lineage>
        <taxon>Bacteria</taxon>
        <taxon>Pseudomonadati</taxon>
        <taxon>Pseudomonadota</taxon>
        <taxon>Betaproteobacteria</taxon>
        <taxon>Burkholderiales</taxon>
        <taxon>Comamonadaceae</taxon>
        <taxon>Comamonas</taxon>
    </lineage>
</organism>
<evidence type="ECO:0000256" key="1">
    <source>
        <dbReference type="ARBA" id="ARBA00004370"/>
    </source>
</evidence>
<evidence type="ECO:0000256" key="2">
    <source>
        <dbReference type="ARBA" id="ARBA00022692"/>
    </source>
</evidence>
<evidence type="ECO:0000256" key="3">
    <source>
        <dbReference type="ARBA" id="ARBA00022989"/>
    </source>
</evidence>
<comment type="caution">
    <text evidence="6">The sequence shown here is derived from an EMBL/GenBank/DDBJ whole genome shotgun (WGS) entry which is preliminary data.</text>
</comment>
<dbReference type="AlphaFoldDB" id="A0A373F8F1"/>
<dbReference type="InterPro" id="IPR007792">
    <property type="entry name" value="T4SS_VirB3/TrbD/AvhB"/>
</dbReference>
<comment type="subcellular location">
    <subcellularLocation>
        <location evidence="1">Membrane</location>
    </subcellularLocation>
</comment>
<proteinExistence type="predicted"/>
<sequence>MERRSSNSRKALKRKKLFLGVPPTAFHLLLFCIITILFFKKYIYLPAVVILWFPMWQATKRDTEFLDLFQTFSKEKDIYDSLPRKSIWQRIPKGWGKDIPW</sequence>
<name>A0A373F8F1_COMTE</name>
<keyword evidence="4 5" id="KW-0472">Membrane</keyword>
<evidence type="ECO:0000256" key="5">
    <source>
        <dbReference type="SAM" id="Phobius"/>
    </source>
</evidence>
<keyword evidence="2 5" id="KW-0812">Transmembrane</keyword>
<feature type="transmembrane region" description="Helical" evidence="5">
    <location>
        <begin position="16"/>
        <end position="36"/>
    </location>
</feature>
<evidence type="ECO:0000256" key="4">
    <source>
        <dbReference type="ARBA" id="ARBA00023136"/>
    </source>
</evidence>
<evidence type="ECO:0000313" key="6">
    <source>
        <dbReference type="EMBL" id="RGE40426.1"/>
    </source>
</evidence>
<keyword evidence="7" id="KW-1185">Reference proteome</keyword>
<gene>
    <name evidence="6" type="ORF">DZC30_20400</name>
</gene>
<accession>A0A373F8F1</accession>
<dbReference type="GO" id="GO:0016020">
    <property type="term" value="C:membrane"/>
    <property type="evidence" value="ECO:0007669"/>
    <property type="project" value="UniProtKB-SubCell"/>
</dbReference>
<protein>
    <submittedName>
        <fullName evidence="6">Uncharacterized protein</fullName>
    </submittedName>
</protein>
<dbReference type="EMBL" id="QURR01000037">
    <property type="protein sequence ID" value="RGE40426.1"/>
    <property type="molecule type" value="Genomic_DNA"/>
</dbReference>
<keyword evidence="3 5" id="KW-1133">Transmembrane helix</keyword>
<reference evidence="6 7" key="1">
    <citation type="submission" date="2018-08" db="EMBL/GenBank/DDBJ databases">
        <title>Comamonas testosteroni strain SWCO2.</title>
        <authorList>
            <person name="Jiang N."/>
            <person name="Zhang X.Z."/>
        </authorList>
    </citation>
    <scope>NUCLEOTIDE SEQUENCE [LARGE SCALE GENOMIC DNA]</scope>
    <source>
        <strain evidence="6 7">SWCO2</strain>
    </source>
</reference>